<protein>
    <submittedName>
        <fullName evidence="3">Uncharacterized protein LOC113214105</fullName>
    </submittedName>
</protein>
<feature type="region of interest" description="Disordered" evidence="1">
    <location>
        <begin position="1"/>
        <end position="33"/>
    </location>
</feature>
<name>A0A6J1TE78_FRAOC</name>
<dbReference type="GeneID" id="113214105"/>
<dbReference type="PANTHER" id="PTHR31025:SF22">
    <property type="entry name" value="IP13529P"/>
    <property type="match status" value="1"/>
</dbReference>
<organism evidence="2 3">
    <name type="scientific">Frankliniella occidentalis</name>
    <name type="common">Western flower thrips</name>
    <name type="synonym">Euthrips occidentalis</name>
    <dbReference type="NCBI Taxonomy" id="133901"/>
    <lineage>
        <taxon>Eukaryota</taxon>
        <taxon>Metazoa</taxon>
        <taxon>Ecdysozoa</taxon>
        <taxon>Arthropoda</taxon>
        <taxon>Hexapoda</taxon>
        <taxon>Insecta</taxon>
        <taxon>Pterygota</taxon>
        <taxon>Neoptera</taxon>
        <taxon>Paraneoptera</taxon>
        <taxon>Thysanoptera</taxon>
        <taxon>Terebrantia</taxon>
        <taxon>Thripoidea</taxon>
        <taxon>Thripidae</taxon>
        <taxon>Frankliniella</taxon>
    </lineage>
</organism>
<keyword evidence="2" id="KW-1185">Reference proteome</keyword>
<dbReference type="KEGG" id="foc:113214105"/>
<proteinExistence type="predicted"/>
<sequence>MTGDDESRGSSLDDSSLSQECTPESDDENGPLADLVSRMTPHLICDPKIAKNRLKTLGVKKISKFLLVKETDILDIMEPVGFRELCIQLKERAESRNIRSSKEYVLNLKHVLSSKLMVTMNGTEPMTDLERRNVIDAVGDDIEENMRVVREEQVQNMSTTLIKSHAKAFGCIQLDDEEVMLAAHNLKKSLMYRINYKRRKSSQNSNEPKRKRPRFSSREEYGLQGCLDLPALSATDNAEELDIKRRSLIGMFESDVYDLNCVKRLMAETSVLQRHDINRKLHLQEIKTRWPFIGQTNILEEHFFSLMGIESSTVDETLKTVPGKFLKYFSHLSTKKRKGAAKDIPDKIHKILQVYHQNKENNKGTDLLAVILCIIRHLQLPQKALFLMFEDTASYQEVQSSNLSEDGCPLIAVMGSSFFSQSTVAYVVVDNVVLWEKPMPLLTALHVMFMCYFVFKISYNPLVAPALEFIQRNIYNIRDAGSRVARKKSKNGHYSHAVKDVTPKYSSLLKNFKEYTSKYNFDD</sequence>
<accession>A0A6J1TE78</accession>
<evidence type="ECO:0000256" key="1">
    <source>
        <dbReference type="SAM" id="MobiDB-lite"/>
    </source>
</evidence>
<feature type="compositionally biased region" description="Low complexity" evidence="1">
    <location>
        <begin position="9"/>
        <end position="18"/>
    </location>
</feature>
<evidence type="ECO:0000313" key="2">
    <source>
        <dbReference type="Proteomes" id="UP000504606"/>
    </source>
</evidence>
<dbReference type="Proteomes" id="UP000504606">
    <property type="component" value="Unplaced"/>
</dbReference>
<dbReference type="OrthoDB" id="6611402at2759"/>
<dbReference type="PANTHER" id="PTHR31025">
    <property type="entry name" value="SI:CH211-196P9.1-RELATED"/>
    <property type="match status" value="1"/>
</dbReference>
<reference evidence="3" key="1">
    <citation type="submission" date="2025-08" db="UniProtKB">
        <authorList>
            <consortium name="RefSeq"/>
        </authorList>
    </citation>
    <scope>IDENTIFICATION</scope>
    <source>
        <tissue evidence="3">Whole organism</tissue>
    </source>
</reference>
<feature type="region of interest" description="Disordered" evidence="1">
    <location>
        <begin position="197"/>
        <end position="217"/>
    </location>
</feature>
<evidence type="ECO:0000313" key="3">
    <source>
        <dbReference type="RefSeq" id="XP_026289161.1"/>
    </source>
</evidence>
<dbReference type="AlphaFoldDB" id="A0A6J1TE78"/>
<gene>
    <name evidence="3" type="primary">LOC113214105</name>
</gene>
<dbReference type="RefSeq" id="XP_026289161.1">
    <property type="nucleotide sequence ID" value="XM_026433376.2"/>
</dbReference>